<dbReference type="EMBL" id="BAABAJ010000008">
    <property type="protein sequence ID" value="GAA3919837.1"/>
    <property type="molecule type" value="Genomic_DNA"/>
</dbReference>
<accession>A0ABP7MBU3</accession>
<organism evidence="2 3">
    <name type="scientific">Streptomyces gulbargensis</name>
    <dbReference type="NCBI Taxonomy" id="364901"/>
    <lineage>
        <taxon>Bacteria</taxon>
        <taxon>Bacillati</taxon>
        <taxon>Actinomycetota</taxon>
        <taxon>Actinomycetes</taxon>
        <taxon>Kitasatosporales</taxon>
        <taxon>Streptomycetaceae</taxon>
        <taxon>Streptomyces</taxon>
    </lineage>
</organism>
<evidence type="ECO:0000256" key="1">
    <source>
        <dbReference type="SAM" id="MobiDB-lite"/>
    </source>
</evidence>
<evidence type="ECO:0000313" key="2">
    <source>
        <dbReference type="EMBL" id="GAA3919837.1"/>
    </source>
</evidence>
<reference evidence="3" key="1">
    <citation type="journal article" date="2019" name="Int. J. Syst. Evol. Microbiol.">
        <title>The Global Catalogue of Microorganisms (GCM) 10K type strain sequencing project: providing services to taxonomists for standard genome sequencing and annotation.</title>
        <authorList>
            <consortium name="The Broad Institute Genomics Platform"/>
            <consortium name="The Broad Institute Genome Sequencing Center for Infectious Disease"/>
            <person name="Wu L."/>
            <person name="Ma J."/>
        </authorList>
    </citation>
    <scope>NUCLEOTIDE SEQUENCE [LARGE SCALE GENOMIC DNA]</scope>
    <source>
        <strain evidence="3">JCM 16956</strain>
    </source>
</reference>
<protein>
    <submittedName>
        <fullName evidence="2">Uncharacterized protein</fullName>
    </submittedName>
</protein>
<evidence type="ECO:0000313" key="3">
    <source>
        <dbReference type="Proteomes" id="UP001501000"/>
    </source>
</evidence>
<proteinExistence type="predicted"/>
<comment type="caution">
    <text evidence="2">The sequence shown here is derived from an EMBL/GenBank/DDBJ whole genome shotgun (WGS) entry which is preliminary data.</text>
</comment>
<feature type="region of interest" description="Disordered" evidence="1">
    <location>
        <begin position="1"/>
        <end position="69"/>
    </location>
</feature>
<dbReference type="Proteomes" id="UP001501000">
    <property type="component" value="Unassembled WGS sequence"/>
</dbReference>
<name>A0ABP7MBU3_9ACTN</name>
<feature type="compositionally biased region" description="Basic residues" evidence="1">
    <location>
        <begin position="48"/>
        <end position="58"/>
    </location>
</feature>
<gene>
    <name evidence="2" type="ORF">GCM10022244_31200</name>
</gene>
<keyword evidence="3" id="KW-1185">Reference proteome</keyword>
<sequence length="69" mass="6885">MSDHITGARTRPRPIRAHVHTDAPGAGRPGGTKGTQALAGVPGEVAPRRGHAAARHVRPAAGRSAGGAP</sequence>